<dbReference type="Proteomes" id="UP001153387">
    <property type="component" value="Unassembled WGS sequence"/>
</dbReference>
<feature type="transmembrane region" description="Helical" evidence="1">
    <location>
        <begin position="12"/>
        <end position="30"/>
    </location>
</feature>
<evidence type="ECO:0000313" key="3">
    <source>
        <dbReference type="Proteomes" id="UP001153387"/>
    </source>
</evidence>
<keyword evidence="1" id="KW-0812">Transmembrane</keyword>
<feature type="transmembrane region" description="Helical" evidence="1">
    <location>
        <begin position="50"/>
        <end position="67"/>
    </location>
</feature>
<keyword evidence="1" id="KW-1133">Transmembrane helix</keyword>
<sequence>MWIKVRNKESEDRSLFVIFFTVIVTCWLDFVGTDYGLWFYTGKVIPTIPVYFPWDFCILPVFIALLIQYKPHFSPLIKALVFAAVSAFIGEPVFLWLGFYVIVKWNILYSLPIYFFIYLASHKISKRKGFAAF</sequence>
<evidence type="ECO:0000313" key="2">
    <source>
        <dbReference type="EMBL" id="MDG0792348.1"/>
    </source>
</evidence>
<comment type="caution">
    <text evidence="2">The sequence shown here is derived from an EMBL/GenBank/DDBJ whole genome shotgun (WGS) entry which is preliminary data.</text>
</comment>
<dbReference type="AlphaFoldDB" id="A0A9X4QN16"/>
<dbReference type="EMBL" id="JAPDHZ010000003">
    <property type="protein sequence ID" value="MDG0792348.1"/>
    <property type="molecule type" value="Genomic_DNA"/>
</dbReference>
<keyword evidence="1" id="KW-0472">Membrane</keyword>
<dbReference type="NCBIfam" id="NF041644">
    <property type="entry name" value="CBO0543_fam"/>
    <property type="match status" value="1"/>
</dbReference>
<protein>
    <submittedName>
        <fullName evidence="2">Uncharacterized protein</fullName>
    </submittedName>
</protein>
<dbReference type="InterPro" id="IPR048147">
    <property type="entry name" value="CBO0543-like"/>
</dbReference>
<reference evidence="2 3" key="1">
    <citation type="submission" date="2022-10" db="EMBL/GenBank/DDBJ databases">
        <title>Comparative genomic analysis of Cohnella hashimotonis sp. nov., isolated from the International Space Station.</title>
        <authorList>
            <person name="Simpson A."/>
            <person name="Venkateswaran K."/>
        </authorList>
    </citation>
    <scope>NUCLEOTIDE SEQUENCE [LARGE SCALE GENOMIC DNA]</scope>
    <source>
        <strain evidence="2 3">DSM 18997</strain>
    </source>
</reference>
<keyword evidence="3" id="KW-1185">Reference proteome</keyword>
<evidence type="ECO:0000256" key="1">
    <source>
        <dbReference type="SAM" id="Phobius"/>
    </source>
</evidence>
<feature type="transmembrane region" description="Helical" evidence="1">
    <location>
        <begin position="79"/>
        <end position="99"/>
    </location>
</feature>
<dbReference type="RefSeq" id="WP_277566156.1">
    <property type="nucleotide sequence ID" value="NZ_JAPDHZ010000003.1"/>
</dbReference>
<proteinExistence type="predicted"/>
<organism evidence="2 3">
    <name type="scientific">Cohnella ginsengisoli</name>
    <dbReference type="NCBI Taxonomy" id="425004"/>
    <lineage>
        <taxon>Bacteria</taxon>
        <taxon>Bacillati</taxon>
        <taxon>Bacillota</taxon>
        <taxon>Bacilli</taxon>
        <taxon>Bacillales</taxon>
        <taxon>Paenibacillaceae</taxon>
        <taxon>Cohnella</taxon>
    </lineage>
</organism>
<accession>A0A9X4QN16</accession>
<name>A0A9X4QN16_9BACL</name>
<gene>
    <name evidence="2" type="ORF">OMP38_16840</name>
</gene>
<feature type="transmembrane region" description="Helical" evidence="1">
    <location>
        <begin position="105"/>
        <end position="121"/>
    </location>
</feature>